<evidence type="ECO:0000256" key="1">
    <source>
        <dbReference type="SAM" id="SignalP"/>
    </source>
</evidence>
<dbReference type="PANTHER" id="PTHR19328:SF40">
    <property type="entry name" value="BLL0591 PROTEIN"/>
    <property type="match status" value="1"/>
</dbReference>
<dbReference type="Gene3D" id="2.120.10.30">
    <property type="entry name" value="TolB, C-terminal domain"/>
    <property type="match status" value="1"/>
</dbReference>
<keyword evidence="1" id="KW-0732">Signal</keyword>
<reference evidence="3 4" key="1">
    <citation type="submission" date="2024-09" db="EMBL/GenBank/DDBJ databases">
        <title>Nodulacao em especies de Leguminosae Basais da Amazonia e Caracterizacao dos Rizobios e Bacterias Associadas aos Nodulos.</title>
        <authorList>
            <person name="Jambeiro I.C.A."/>
            <person name="Lopes I.S."/>
            <person name="Aguiar E.R.G.R."/>
            <person name="Santos A.F.J."/>
            <person name="Dos Santos J.M.F."/>
            <person name="Gross E."/>
        </authorList>
    </citation>
    <scope>NUCLEOTIDE SEQUENCE [LARGE SCALE GENOMIC DNA]</scope>
    <source>
        <strain evidence="3 4">BRUESC1165</strain>
    </source>
</reference>
<evidence type="ECO:0000313" key="3">
    <source>
        <dbReference type="EMBL" id="MFC1457832.1"/>
    </source>
</evidence>
<dbReference type="EMBL" id="JBHOMY010000033">
    <property type="protein sequence ID" value="MFC1457832.1"/>
    <property type="molecule type" value="Genomic_DNA"/>
</dbReference>
<feature type="signal peptide" evidence="1">
    <location>
        <begin position="1"/>
        <end position="27"/>
    </location>
</feature>
<evidence type="ECO:0000259" key="2">
    <source>
        <dbReference type="Pfam" id="PF07995"/>
    </source>
</evidence>
<dbReference type="RefSeq" id="WP_377030029.1">
    <property type="nucleotide sequence ID" value="NZ_JBHOMY010000033.1"/>
</dbReference>
<organism evidence="3 4">
    <name type="scientific">Microvirga arabica</name>
    <dbReference type="NCBI Taxonomy" id="1128671"/>
    <lineage>
        <taxon>Bacteria</taxon>
        <taxon>Pseudomonadati</taxon>
        <taxon>Pseudomonadota</taxon>
        <taxon>Alphaproteobacteria</taxon>
        <taxon>Hyphomicrobiales</taxon>
        <taxon>Methylobacteriaceae</taxon>
        <taxon>Microvirga</taxon>
    </lineage>
</organism>
<name>A0ABV6Y9X2_9HYPH</name>
<dbReference type="InterPro" id="IPR011042">
    <property type="entry name" value="6-blade_b-propeller_TolB-like"/>
</dbReference>
<dbReference type="SUPFAM" id="SSF50952">
    <property type="entry name" value="Soluble quinoprotein glucose dehydrogenase"/>
    <property type="match status" value="1"/>
</dbReference>
<dbReference type="InterPro" id="IPR011041">
    <property type="entry name" value="Quinoprot_gluc/sorb_DH_b-prop"/>
</dbReference>
<comment type="caution">
    <text evidence="3">The sequence shown here is derived from an EMBL/GenBank/DDBJ whole genome shotgun (WGS) entry which is preliminary data.</text>
</comment>
<sequence>MNRQAIFWTNLISVVLFTNLTHGSLQAAGLPAGFRISTLARVPNARSITVCGNTLFVGTTQSSVYAVSLKAGNRVKRVLNDLAVPNGVACHRDRLYVALKDRISSWPIHPSGDLAGPKADIMTGLPNKEHHGRRYIRFGPDGKLYLSVGTPCNICWPRGLQGSILRMNPDGTGREVIATGIRNAVGFDWNPSTQTLFFTDNGADGMGVNTPPDELNEIKQIGTWFGFPFFGGADRLPEFDTKPPVRQQTPPVFNFPAHVAPLGIHFYRGSLLPREYRGSALVAEHNNPARSDASSHQIVFVRFENGHPISREVFATGLGPPVDIKELSDGSILVSSDMQGIIYRITYGQ</sequence>
<feature type="chain" id="PRO_5046909455" evidence="1">
    <location>
        <begin position="28"/>
        <end position="349"/>
    </location>
</feature>
<keyword evidence="4" id="KW-1185">Reference proteome</keyword>
<evidence type="ECO:0000313" key="4">
    <source>
        <dbReference type="Proteomes" id="UP001593940"/>
    </source>
</evidence>
<dbReference type="Proteomes" id="UP001593940">
    <property type="component" value="Unassembled WGS sequence"/>
</dbReference>
<dbReference type="PANTHER" id="PTHR19328">
    <property type="entry name" value="HEDGEHOG-INTERACTING PROTEIN"/>
    <property type="match status" value="1"/>
</dbReference>
<proteinExistence type="predicted"/>
<dbReference type="Pfam" id="PF07995">
    <property type="entry name" value="GSDH"/>
    <property type="match status" value="1"/>
</dbReference>
<dbReference type="InterPro" id="IPR012938">
    <property type="entry name" value="Glc/Sorbosone_DH"/>
</dbReference>
<accession>A0ABV6Y9X2</accession>
<protein>
    <submittedName>
        <fullName evidence="3">PQQ-dependent sugar dehydrogenase</fullName>
    </submittedName>
</protein>
<feature type="domain" description="Glucose/Sorbosone dehydrogenase" evidence="2">
    <location>
        <begin position="127"/>
        <end position="343"/>
    </location>
</feature>
<gene>
    <name evidence="3" type="ORF">ACETIH_14125</name>
</gene>